<dbReference type="InterPro" id="IPR002036">
    <property type="entry name" value="YbeY"/>
</dbReference>
<dbReference type="AlphaFoldDB" id="A0A3N0EF03"/>
<dbReference type="PANTHER" id="PTHR46986">
    <property type="entry name" value="ENDORIBONUCLEASE YBEY, CHLOROPLASTIC"/>
    <property type="match status" value="1"/>
</dbReference>
<keyword evidence="7 9" id="KW-0378">Hydrolase</keyword>
<keyword evidence="5 9" id="KW-0479">Metal-binding</keyword>
<feature type="binding site" evidence="9">
    <location>
        <position position="126"/>
    </location>
    <ligand>
        <name>Zn(2+)</name>
        <dbReference type="ChEBI" id="CHEBI:29105"/>
        <note>catalytic</note>
    </ligand>
</feature>
<dbReference type="GO" id="GO:0004222">
    <property type="term" value="F:metalloendopeptidase activity"/>
    <property type="evidence" value="ECO:0007669"/>
    <property type="project" value="InterPro"/>
</dbReference>
<dbReference type="HAMAP" id="MF_00009">
    <property type="entry name" value="Endoribonucl_YbeY"/>
    <property type="match status" value="1"/>
</dbReference>
<evidence type="ECO:0000313" key="10">
    <source>
        <dbReference type="EMBL" id="RNL86249.1"/>
    </source>
</evidence>
<evidence type="ECO:0000256" key="2">
    <source>
        <dbReference type="ARBA" id="ARBA00022517"/>
    </source>
</evidence>
<feature type="binding site" evidence="9">
    <location>
        <position position="116"/>
    </location>
    <ligand>
        <name>Zn(2+)</name>
        <dbReference type="ChEBI" id="CHEBI:29105"/>
        <note>catalytic</note>
    </ligand>
</feature>
<accession>A0A3N0EF03</accession>
<keyword evidence="11" id="KW-1185">Reference proteome</keyword>
<sequence>MSIDVANESGVAEDETRLARLARFVLDGMRIHPLAELSIVLVDEEPMAELHVRWMEESGPTDVMSFPMDELRPGGPTRVSEPGVLGDVIICPQVAARQAKRAGHSTREEIDLLCTHGILHLLGYDHAEPDEHKEMFGLQRELLTGWRESEAADSARDGEGENTPR</sequence>
<dbReference type="GO" id="GO:0005737">
    <property type="term" value="C:cytoplasm"/>
    <property type="evidence" value="ECO:0007669"/>
    <property type="project" value="UniProtKB-SubCell"/>
</dbReference>
<evidence type="ECO:0000256" key="6">
    <source>
        <dbReference type="ARBA" id="ARBA00022759"/>
    </source>
</evidence>
<evidence type="ECO:0000313" key="11">
    <source>
        <dbReference type="Proteomes" id="UP000269198"/>
    </source>
</evidence>
<proteinExistence type="inferred from homology"/>
<dbReference type="EC" id="3.1.-.-" evidence="9"/>
<dbReference type="Pfam" id="PF02130">
    <property type="entry name" value="YbeY"/>
    <property type="match status" value="1"/>
</dbReference>
<gene>
    <name evidence="9 10" type="primary">ybeY</name>
    <name evidence="10" type="ORF">EFW17_06380</name>
</gene>
<dbReference type="Gene3D" id="3.40.390.30">
    <property type="entry name" value="Metalloproteases ('zincins'), catalytic domain"/>
    <property type="match status" value="1"/>
</dbReference>
<organism evidence="10 11">
    <name type="scientific">Halostreptopolyspora alba</name>
    <dbReference type="NCBI Taxonomy" id="2487137"/>
    <lineage>
        <taxon>Bacteria</taxon>
        <taxon>Bacillati</taxon>
        <taxon>Actinomycetota</taxon>
        <taxon>Actinomycetes</taxon>
        <taxon>Streptosporangiales</taxon>
        <taxon>Nocardiopsidaceae</taxon>
        <taxon>Halostreptopolyspora</taxon>
    </lineage>
</organism>
<evidence type="ECO:0000256" key="5">
    <source>
        <dbReference type="ARBA" id="ARBA00022723"/>
    </source>
</evidence>
<comment type="cofactor">
    <cofactor evidence="9">
        <name>Zn(2+)</name>
        <dbReference type="ChEBI" id="CHEBI:29105"/>
    </cofactor>
    <text evidence="9">Binds 1 zinc ion.</text>
</comment>
<comment type="subcellular location">
    <subcellularLocation>
        <location evidence="9">Cytoplasm</location>
    </subcellularLocation>
</comment>
<protein>
    <recommendedName>
        <fullName evidence="9">Endoribonuclease YbeY</fullName>
        <ecNumber evidence="9">3.1.-.-</ecNumber>
    </recommendedName>
</protein>
<dbReference type="InterPro" id="IPR023091">
    <property type="entry name" value="MetalPrtase_cat_dom_sf_prd"/>
</dbReference>
<comment type="similarity">
    <text evidence="1 9">Belongs to the endoribonuclease YbeY family.</text>
</comment>
<evidence type="ECO:0000256" key="8">
    <source>
        <dbReference type="ARBA" id="ARBA00022833"/>
    </source>
</evidence>
<evidence type="ECO:0000256" key="3">
    <source>
        <dbReference type="ARBA" id="ARBA00022552"/>
    </source>
</evidence>
<dbReference type="RefSeq" id="WP_123200450.1">
    <property type="nucleotide sequence ID" value="NZ_RJMB01000004.1"/>
</dbReference>
<name>A0A3N0EF03_9ACTN</name>
<keyword evidence="3 9" id="KW-0698">rRNA processing</keyword>
<evidence type="ECO:0000256" key="9">
    <source>
        <dbReference type="HAMAP-Rule" id="MF_00009"/>
    </source>
</evidence>
<dbReference type="NCBIfam" id="TIGR00043">
    <property type="entry name" value="rRNA maturation RNase YbeY"/>
    <property type="match status" value="1"/>
</dbReference>
<keyword evidence="2 9" id="KW-0690">Ribosome biogenesis</keyword>
<dbReference type="GO" id="GO:0008270">
    <property type="term" value="F:zinc ion binding"/>
    <property type="evidence" value="ECO:0007669"/>
    <property type="project" value="UniProtKB-UniRule"/>
</dbReference>
<evidence type="ECO:0000256" key="1">
    <source>
        <dbReference type="ARBA" id="ARBA00010875"/>
    </source>
</evidence>
<dbReference type="InterPro" id="IPR020549">
    <property type="entry name" value="YbeY_CS"/>
</dbReference>
<evidence type="ECO:0000256" key="4">
    <source>
        <dbReference type="ARBA" id="ARBA00022722"/>
    </source>
</evidence>
<comment type="function">
    <text evidence="9">Single strand-specific metallo-endoribonuclease involved in late-stage 70S ribosome quality control and in maturation of the 3' terminus of the 16S rRNA.</text>
</comment>
<keyword evidence="6 9" id="KW-0255">Endonuclease</keyword>
<dbReference type="GO" id="GO:0006364">
    <property type="term" value="P:rRNA processing"/>
    <property type="evidence" value="ECO:0007669"/>
    <property type="project" value="UniProtKB-UniRule"/>
</dbReference>
<comment type="caution">
    <text evidence="10">The sequence shown here is derived from an EMBL/GenBank/DDBJ whole genome shotgun (WGS) entry which is preliminary data.</text>
</comment>
<dbReference type="Proteomes" id="UP000269198">
    <property type="component" value="Unassembled WGS sequence"/>
</dbReference>
<dbReference type="SUPFAM" id="SSF55486">
    <property type="entry name" value="Metalloproteases ('zincins'), catalytic domain"/>
    <property type="match status" value="1"/>
</dbReference>
<dbReference type="GO" id="GO:0004521">
    <property type="term" value="F:RNA endonuclease activity"/>
    <property type="evidence" value="ECO:0007669"/>
    <property type="project" value="UniProtKB-UniRule"/>
</dbReference>
<feature type="binding site" evidence="9">
    <location>
        <position position="120"/>
    </location>
    <ligand>
        <name>Zn(2+)</name>
        <dbReference type="ChEBI" id="CHEBI:29105"/>
        <note>catalytic</note>
    </ligand>
</feature>
<reference evidence="10 11" key="1">
    <citation type="submission" date="2018-11" db="EMBL/GenBank/DDBJ databases">
        <title>The genome draft of YIM 96095.</title>
        <authorList>
            <person name="Tang S.-K."/>
            <person name="Chunyu W.-X."/>
            <person name="Feng Y.-Z."/>
        </authorList>
    </citation>
    <scope>NUCLEOTIDE SEQUENCE [LARGE SCALE GENOMIC DNA]</scope>
    <source>
        <strain evidence="10 11">YIM 96095</strain>
    </source>
</reference>
<evidence type="ECO:0000256" key="7">
    <source>
        <dbReference type="ARBA" id="ARBA00022801"/>
    </source>
</evidence>
<keyword evidence="8 9" id="KW-0862">Zinc</keyword>
<keyword evidence="4 9" id="KW-0540">Nuclease</keyword>
<dbReference type="OrthoDB" id="9807740at2"/>
<keyword evidence="9" id="KW-0963">Cytoplasm</keyword>
<dbReference type="PROSITE" id="PS01306">
    <property type="entry name" value="UPF0054"/>
    <property type="match status" value="1"/>
</dbReference>
<dbReference type="EMBL" id="RJMB01000004">
    <property type="protein sequence ID" value="RNL86249.1"/>
    <property type="molecule type" value="Genomic_DNA"/>
</dbReference>
<dbReference type="PANTHER" id="PTHR46986:SF1">
    <property type="entry name" value="ENDORIBONUCLEASE YBEY, CHLOROPLASTIC"/>
    <property type="match status" value="1"/>
</dbReference>